<dbReference type="OrthoDB" id="5592890at2"/>
<gene>
    <name evidence="3" type="ORF">CWE25_12020</name>
</gene>
<keyword evidence="4" id="KW-1185">Reference proteome</keyword>
<sequence length="277" mass="31813">MRASIGLLLILLVSFSQFAAAQVKVNVYLHQNAEQPGAVTWQKSYELSQSERISNVYERILNDLNAEDLAQINWSASRLSSDFLQARLERHRERMVEKLDQLARHWNRQDEQQVADSIKRLAAQVSRWPLQATYSFNLKPDQTRLILQQNPLLTRADGRVFNWHLYSFPHKALTLGLPEDLAGVDSDFLWRALPNGTVAKQPVAYYNQRLPAACYQHDERSPMQTVNAEQAERCAIKGNLIHSVRLLSEHWLTDETKQLDLELMLLAKFILPNGAQS</sequence>
<accession>A0A432XQZ6</accession>
<comment type="caution">
    <text evidence="3">The sequence shown here is derived from an EMBL/GenBank/DDBJ whole genome shotgun (WGS) entry which is preliminary data.</text>
</comment>
<reference evidence="4" key="1">
    <citation type="journal article" date="2018" name="Front. Microbiol.">
        <title>Genome-Based Analysis Reveals the Taxonomy and Diversity of the Family Idiomarinaceae.</title>
        <authorList>
            <person name="Liu Y."/>
            <person name="Lai Q."/>
            <person name="Shao Z."/>
        </authorList>
    </citation>
    <scope>NUCLEOTIDE SEQUENCE [LARGE SCALE GENOMIC DNA]</scope>
    <source>
        <strain evidence="4">F23</strain>
    </source>
</reference>
<feature type="domain" description="Capsule biosynthesis GfcC-like N-terminal" evidence="2">
    <location>
        <begin position="43"/>
        <end position="156"/>
    </location>
</feature>
<dbReference type="RefSeq" id="WP_110576015.1">
    <property type="nucleotide sequence ID" value="NZ_PIPV01000013.1"/>
</dbReference>
<dbReference type="Pfam" id="PF20616">
    <property type="entry name" value="Caps_syn_GfcC_N"/>
    <property type="match status" value="1"/>
</dbReference>
<dbReference type="EMBL" id="PIPV01000013">
    <property type="protein sequence ID" value="RUO51128.1"/>
    <property type="molecule type" value="Genomic_DNA"/>
</dbReference>
<proteinExistence type="predicted"/>
<evidence type="ECO:0000256" key="1">
    <source>
        <dbReference type="SAM" id="SignalP"/>
    </source>
</evidence>
<evidence type="ECO:0000259" key="2">
    <source>
        <dbReference type="Pfam" id="PF20616"/>
    </source>
</evidence>
<dbReference type="Proteomes" id="UP000287330">
    <property type="component" value="Unassembled WGS sequence"/>
</dbReference>
<evidence type="ECO:0000313" key="3">
    <source>
        <dbReference type="EMBL" id="RUO51128.1"/>
    </source>
</evidence>
<organism evidence="3 4">
    <name type="scientific">Idiomarina fontislapidosi</name>
    <dbReference type="NCBI Taxonomy" id="263723"/>
    <lineage>
        <taxon>Bacteria</taxon>
        <taxon>Pseudomonadati</taxon>
        <taxon>Pseudomonadota</taxon>
        <taxon>Gammaproteobacteria</taxon>
        <taxon>Alteromonadales</taxon>
        <taxon>Idiomarinaceae</taxon>
        <taxon>Idiomarina</taxon>
    </lineage>
</organism>
<evidence type="ECO:0000313" key="4">
    <source>
        <dbReference type="Proteomes" id="UP000287330"/>
    </source>
</evidence>
<dbReference type="AlphaFoldDB" id="A0A432XQZ6"/>
<dbReference type="InterPro" id="IPR046459">
    <property type="entry name" value="Caps_syn_GfcC_N"/>
</dbReference>
<keyword evidence="1" id="KW-0732">Signal</keyword>
<protein>
    <recommendedName>
        <fullName evidence="2">Capsule biosynthesis GfcC-like N-terminal domain-containing protein</fullName>
    </recommendedName>
</protein>
<feature type="signal peptide" evidence="1">
    <location>
        <begin position="1"/>
        <end position="19"/>
    </location>
</feature>
<name>A0A432XQZ6_9GAMM</name>
<feature type="chain" id="PRO_5019347081" description="Capsule biosynthesis GfcC-like N-terminal domain-containing protein" evidence="1">
    <location>
        <begin position="20"/>
        <end position="277"/>
    </location>
</feature>